<comment type="caution">
    <text evidence="9">The sequence shown here is derived from an EMBL/GenBank/DDBJ whole genome shotgun (WGS) entry which is preliminary data.</text>
</comment>
<keyword evidence="5" id="KW-0131">Cell cycle</keyword>
<dbReference type="InterPro" id="IPR050487">
    <property type="entry name" value="FtsQ_DivIB"/>
</dbReference>
<keyword evidence="1" id="KW-1003">Cell membrane</keyword>
<evidence type="ECO:0000256" key="1">
    <source>
        <dbReference type="ARBA" id="ARBA00022475"/>
    </source>
</evidence>
<dbReference type="Gene3D" id="3.10.20.310">
    <property type="entry name" value="membrane protein fhac"/>
    <property type="match status" value="1"/>
</dbReference>
<sequence>MRRPRGPSSNRTARTPGEDRVGRQTQVPARRSGSRNARASSRRSDGQEDANTKPKREDQPAQESLKSRMQARLRTQKNYLPAPSASQAFSSKKKVPELSRYRDERKRAKTRAAFSRIGIAALVAVILLAAVWAVFFSPIFALNMNQVKVQVSDSSVPADTIREQVRTFEGMPITRLSTTTVAQKVEEINRVKQVTVRRAGIHGLTVNVQTRKPAVAVAQGEAWLVLDTDGVQIDAVKDPPKNLPRAQVDAGSKQERRAAIDLITSVQTQLPGELMQRVKMFVASASHLDIQTDDGKTIKWGDSSNSKTKAQVALVLMKQRPAETYDVSAPSRPVTS</sequence>
<dbReference type="EMBL" id="JASXSX010000005">
    <property type="protein sequence ID" value="MDT3768097.1"/>
    <property type="molecule type" value="Genomic_DNA"/>
</dbReference>
<evidence type="ECO:0000256" key="3">
    <source>
        <dbReference type="ARBA" id="ARBA00022692"/>
    </source>
</evidence>
<gene>
    <name evidence="9" type="ORF">QS713_08505</name>
</gene>
<organism evidence="9 10">
    <name type="scientific">Gleimia hominis</name>
    <dbReference type="NCBI Taxonomy" id="595468"/>
    <lineage>
        <taxon>Bacteria</taxon>
        <taxon>Bacillati</taxon>
        <taxon>Actinomycetota</taxon>
        <taxon>Actinomycetes</taxon>
        <taxon>Actinomycetales</taxon>
        <taxon>Actinomycetaceae</taxon>
        <taxon>Gleimia</taxon>
    </lineage>
</organism>
<evidence type="ECO:0000313" key="10">
    <source>
        <dbReference type="Proteomes" id="UP001247542"/>
    </source>
</evidence>
<evidence type="ECO:0000256" key="2">
    <source>
        <dbReference type="ARBA" id="ARBA00022618"/>
    </source>
</evidence>
<feature type="compositionally biased region" description="Low complexity" evidence="6">
    <location>
        <begin position="29"/>
        <end position="39"/>
    </location>
</feature>
<keyword evidence="7" id="KW-0472">Membrane</keyword>
<feature type="transmembrane region" description="Helical" evidence="7">
    <location>
        <begin position="113"/>
        <end position="135"/>
    </location>
</feature>
<feature type="compositionally biased region" description="Basic and acidic residues" evidence="6">
    <location>
        <begin position="94"/>
        <end position="105"/>
    </location>
</feature>
<feature type="region of interest" description="Disordered" evidence="6">
    <location>
        <begin position="1"/>
        <end position="105"/>
    </location>
</feature>
<keyword evidence="3 7" id="KW-0812">Transmembrane</keyword>
<evidence type="ECO:0000256" key="7">
    <source>
        <dbReference type="SAM" id="Phobius"/>
    </source>
</evidence>
<dbReference type="RefSeq" id="WP_313274484.1">
    <property type="nucleotide sequence ID" value="NZ_JASXSX010000005.1"/>
</dbReference>
<dbReference type="InterPro" id="IPR013685">
    <property type="entry name" value="POTRA_FtsQ_type"/>
</dbReference>
<evidence type="ECO:0000256" key="5">
    <source>
        <dbReference type="ARBA" id="ARBA00023306"/>
    </source>
</evidence>
<keyword evidence="2" id="KW-0132">Cell division</keyword>
<evidence type="ECO:0000256" key="4">
    <source>
        <dbReference type="ARBA" id="ARBA00022989"/>
    </source>
</evidence>
<name>A0ABU3IF46_9ACTO</name>
<protein>
    <submittedName>
        <fullName evidence="9">FtsQ-type POTRA domain-containing protein</fullName>
    </submittedName>
</protein>
<evidence type="ECO:0000256" key="6">
    <source>
        <dbReference type="SAM" id="MobiDB-lite"/>
    </source>
</evidence>
<proteinExistence type="predicted"/>
<accession>A0ABU3IF46</accession>
<evidence type="ECO:0000313" key="9">
    <source>
        <dbReference type="EMBL" id="MDT3768097.1"/>
    </source>
</evidence>
<keyword evidence="10" id="KW-1185">Reference proteome</keyword>
<dbReference type="PANTHER" id="PTHR37820">
    <property type="entry name" value="CELL DIVISION PROTEIN DIVIB"/>
    <property type="match status" value="1"/>
</dbReference>
<dbReference type="Proteomes" id="UP001247542">
    <property type="component" value="Unassembled WGS sequence"/>
</dbReference>
<dbReference type="PANTHER" id="PTHR37820:SF1">
    <property type="entry name" value="CELL DIVISION PROTEIN FTSQ"/>
    <property type="match status" value="1"/>
</dbReference>
<keyword evidence="4 7" id="KW-1133">Transmembrane helix</keyword>
<feature type="domain" description="POTRA" evidence="8">
    <location>
        <begin position="143"/>
        <end position="209"/>
    </location>
</feature>
<reference evidence="9 10" key="1">
    <citation type="submission" date="2023-06" db="EMBL/GenBank/DDBJ databases">
        <title>Draft genome sequence of Gleimia hominis type strain CCUG 57540T.</title>
        <authorList>
            <person name="Salva-Serra F."/>
            <person name="Cardew S."/>
            <person name="Jensie Markopoulos S."/>
            <person name="Ohlen M."/>
            <person name="Inganas E."/>
            <person name="Svensson-Stadler L."/>
            <person name="Moore E.R.B."/>
        </authorList>
    </citation>
    <scope>NUCLEOTIDE SEQUENCE [LARGE SCALE GENOMIC DNA]</scope>
    <source>
        <strain evidence="9 10">CCUG 57540</strain>
    </source>
</reference>
<dbReference type="Pfam" id="PF08478">
    <property type="entry name" value="POTRA_1"/>
    <property type="match status" value="1"/>
</dbReference>
<feature type="compositionally biased region" description="Basic and acidic residues" evidence="6">
    <location>
        <begin position="42"/>
        <end position="59"/>
    </location>
</feature>
<evidence type="ECO:0000259" key="8">
    <source>
        <dbReference type="Pfam" id="PF08478"/>
    </source>
</evidence>